<keyword evidence="2" id="KW-1185">Reference proteome</keyword>
<gene>
    <name evidence="1" type="ORF">SAMN02745975_01022</name>
</gene>
<protein>
    <submittedName>
        <fullName evidence="1">Uncharacterized protein</fullName>
    </submittedName>
</protein>
<reference evidence="2" key="1">
    <citation type="submission" date="2016-11" db="EMBL/GenBank/DDBJ databases">
        <authorList>
            <person name="Varghese N."/>
            <person name="Submissions S."/>
        </authorList>
    </citation>
    <scope>NUCLEOTIDE SEQUENCE [LARGE SCALE GENOMIC DNA]</scope>
    <source>
        <strain evidence="2">DSM 17957</strain>
    </source>
</reference>
<accession>A0A1M6FIZ4</accession>
<dbReference type="AlphaFoldDB" id="A0A1M6FIZ4"/>
<dbReference type="Proteomes" id="UP000184536">
    <property type="component" value="Unassembled WGS sequence"/>
</dbReference>
<evidence type="ECO:0000313" key="2">
    <source>
        <dbReference type="Proteomes" id="UP000184536"/>
    </source>
</evidence>
<sequence length="71" mass="8275">MCGACCQLGYRCIYLTDLNTCKIHDRNDWIRPKQCMLFPIDEQDLLEMNNPKCGYFFKIKKPPLSVDKGSL</sequence>
<organism evidence="1 2">
    <name type="scientific">Geosporobacter subterraneus DSM 17957</name>
    <dbReference type="NCBI Taxonomy" id="1121919"/>
    <lineage>
        <taxon>Bacteria</taxon>
        <taxon>Bacillati</taxon>
        <taxon>Bacillota</taxon>
        <taxon>Clostridia</taxon>
        <taxon>Peptostreptococcales</taxon>
        <taxon>Thermotaleaceae</taxon>
        <taxon>Geosporobacter</taxon>
    </lineage>
</organism>
<proteinExistence type="predicted"/>
<evidence type="ECO:0000313" key="1">
    <source>
        <dbReference type="EMBL" id="SHI97623.1"/>
    </source>
</evidence>
<dbReference type="EMBL" id="FQZV01000011">
    <property type="protein sequence ID" value="SHI97623.1"/>
    <property type="molecule type" value="Genomic_DNA"/>
</dbReference>
<name>A0A1M6FIZ4_9FIRM</name>